<protein>
    <submittedName>
        <fullName evidence="3">Uncharacterized protein</fullName>
    </submittedName>
</protein>
<sequence length="492" mass="55858">MAGQDGNSKITALLMIFSLFLLSASLAYPTEEALGEDTESLAYQLSDANRLEQEAAHFNQNDKPKSCFHFYVSRNMSSLLSDATKMLQQVRDRREREWILTFIYRIKSLGEHLRTHPEARNYDCLPGEEEDRKMNPLQNDPLKSPQQELYFVDESWPNSMQKRTVDTQKVASADQSPPKTQSNEMKSDTADNQRSHPFPTDAWHEESMSDATSEKKAEPEEPSVIEPASNDGEMPDKIDDSILEDASATHPELNEQVNEEAHQENSSPPPNADQTESDTSEEPSYGPKGNEHDFVFSVAPDCEFTLECDKAMKKLFEKYRKNGIRFKDDGLIQHLTYSMVLEEERLEQEERKKQALKTALLEEMGPQIKKLRSVGGNLRELVNLWEQNAPEPEKSTNTHQEGDFDYEENGAAAGDINSNDHFTTNDHTVAPSLGEMKKRQTSGSGTKAYEPYDDDDVLVKQLFDVRFESALPKTDPLNDKKKESITSTPFPY</sequence>
<feature type="region of interest" description="Disordered" evidence="1">
    <location>
        <begin position="387"/>
        <end position="453"/>
    </location>
</feature>
<feature type="region of interest" description="Disordered" evidence="1">
    <location>
        <begin position="161"/>
        <end position="238"/>
    </location>
</feature>
<name>A0A8X7C0P0_9ARAC</name>
<gene>
    <name evidence="3" type="primary">NCL1_16978</name>
    <name evidence="3" type="ORF">TNIN_5121</name>
</gene>
<dbReference type="OrthoDB" id="6426646at2759"/>
<accession>A0A8X7C0P0</accession>
<feature type="region of interest" description="Disordered" evidence="1">
    <location>
        <begin position="256"/>
        <end position="292"/>
    </location>
</feature>
<feature type="compositionally biased region" description="Basic and acidic residues" evidence="1">
    <location>
        <begin position="391"/>
        <end position="402"/>
    </location>
</feature>
<dbReference type="AlphaFoldDB" id="A0A8X7C0P0"/>
<evidence type="ECO:0000313" key="4">
    <source>
        <dbReference type="Proteomes" id="UP000886998"/>
    </source>
</evidence>
<evidence type="ECO:0000313" key="3">
    <source>
        <dbReference type="EMBL" id="GFY48634.1"/>
    </source>
</evidence>
<feature type="compositionally biased region" description="Basic and acidic residues" evidence="1">
    <location>
        <begin position="202"/>
        <end position="219"/>
    </location>
</feature>
<feature type="compositionally biased region" description="Basic and acidic residues" evidence="1">
    <location>
        <begin position="185"/>
        <end position="194"/>
    </location>
</feature>
<evidence type="ECO:0000256" key="1">
    <source>
        <dbReference type="SAM" id="MobiDB-lite"/>
    </source>
</evidence>
<feature type="signal peptide" evidence="2">
    <location>
        <begin position="1"/>
        <end position="27"/>
    </location>
</feature>
<reference evidence="3" key="1">
    <citation type="submission" date="2020-08" db="EMBL/GenBank/DDBJ databases">
        <title>Multicomponent nature underlies the extraordinary mechanical properties of spider dragline silk.</title>
        <authorList>
            <person name="Kono N."/>
            <person name="Nakamura H."/>
            <person name="Mori M."/>
            <person name="Yoshida Y."/>
            <person name="Ohtoshi R."/>
            <person name="Malay A.D."/>
            <person name="Moran D.A.P."/>
            <person name="Tomita M."/>
            <person name="Numata K."/>
            <person name="Arakawa K."/>
        </authorList>
    </citation>
    <scope>NUCLEOTIDE SEQUENCE</scope>
</reference>
<feature type="region of interest" description="Disordered" evidence="1">
    <location>
        <begin position="469"/>
        <end position="492"/>
    </location>
</feature>
<dbReference type="EMBL" id="BMAV01006573">
    <property type="protein sequence ID" value="GFY48634.1"/>
    <property type="molecule type" value="Genomic_DNA"/>
</dbReference>
<comment type="caution">
    <text evidence="3">The sequence shown here is derived from an EMBL/GenBank/DDBJ whole genome shotgun (WGS) entry which is preliminary data.</text>
</comment>
<keyword evidence="4" id="KW-1185">Reference proteome</keyword>
<dbReference type="Proteomes" id="UP000886998">
    <property type="component" value="Unassembled WGS sequence"/>
</dbReference>
<organism evidence="3 4">
    <name type="scientific">Trichonephila inaurata madagascariensis</name>
    <dbReference type="NCBI Taxonomy" id="2747483"/>
    <lineage>
        <taxon>Eukaryota</taxon>
        <taxon>Metazoa</taxon>
        <taxon>Ecdysozoa</taxon>
        <taxon>Arthropoda</taxon>
        <taxon>Chelicerata</taxon>
        <taxon>Arachnida</taxon>
        <taxon>Araneae</taxon>
        <taxon>Araneomorphae</taxon>
        <taxon>Entelegynae</taxon>
        <taxon>Araneoidea</taxon>
        <taxon>Nephilidae</taxon>
        <taxon>Trichonephila</taxon>
        <taxon>Trichonephila inaurata</taxon>
    </lineage>
</organism>
<evidence type="ECO:0000256" key="2">
    <source>
        <dbReference type="SAM" id="SignalP"/>
    </source>
</evidence>
<feature type="region of interest" description="Disordered" evidence="1">
    <location>
        <begin position="124"/>
        <end position="143"/>
    </location>
</feature>
<keyword evidence="2" id="KW-0732">Signal</keyword>
<feature type="chain" id="PRO_5036470311" evidence="2">
    <location>
        <begin position="28"/>
        <end position="492"/>
    </location>
</feature>
<feature type="compositionally biased region" description="Polar residues" evidence="1">
    <location>
        <begin position="416"/>
        <end position="427"/>
    </location>
</feature>
<feature type="compositionally biased region" description="Polar residues" evidence="1">
    <location>
        <begin position="161"/>
        <end position="184"/>
    </location>
</feature>
<proteinExistence type="predicted"/>